<dbReference type="GO" id="GO:0016779">
    <property type="term" value="F:nucleotidyltransferase activity"/>
    <property type="evidence" value="ECO:0007669"/>
    <property type="project" value="TreeGrafter"/>
</dbReference>
<reference evidence="3 4" key="1">
    <citation type="submission" date="2024-03" db="EMBL/GenBank/DDBJ databases">
        <authorList>
            <person name="Martinez-Hernandez J."/>
        </authorList>
    </citation>
    <scope>NUCLEOTIDE SEQUENCE [LARGE SCALE GENOMIC DNA]</scope>
</reference>
<dbReference type="EMBL" id="CAXHTB010000004">
    <property type="protein sequence ID" value="CAL0305253.1"/>
    <property type="molecule type" value="Genomic_DNA"/>
</dbReference>
<dbReference type="Gene3D" id="1.10.1410.10">
    <property type="match status" value="1"/>
</dbReference>
<sequence length="540" mass="60562">MNSASNVKDLLKEIEKLQAVELAKIKFTPACVTELDGFLCNAYVRQCPKPIDYHSRRDLIRIFNVIAKEIYGNNDSSPVVEGYGSFVMDMFNQKSDLDMSINFNHSIRVPRMKMIETLRKFSKKLLKLQRSGHVTGVETILSAKVPIVKVTDRGTGVECDLSVDNRDGIAKSHIIHAVTAIDERFRMLSFLMKSWAQEHNINSSKDRTLNSLSIVSLVAFHLQTCNPPILPPFAALLQEGADLAYVTKVVQTYSNYGKKNQDSLAKLFVTLFVKLALVENYWQKGFCASLYEGSWILKSQGRRSYSISIEDFTNRSENVARAVGIEEQKMIYTCIHNSLNQIKAFLNGQMQGIKLMGLLFGKHSVSTLSIGSTSNINENMQNLPIMQNPLPPPKKRRSGERFEESQTQQPSNRNNFVQGLQGTGPQHVGGVQRETLFNTHTSFVPSYKPPTSIPSVNHSYGPRTIPSPYNMNPVAFEGSYNPSIQSHFVPSQSSLGSIGTSHQQAGAPNIFIADQVHSQLAHVNHNQYRGDHTFYNHRNH</sequence>
<accession>A0AAV1W7Y3</accession>
<dbReference type="PANTHER" id="PTHR12271:SF134">
    <property type="entry name" value="NUCLEOTIDYLTRANSFERASE FAMILY PROTEIN"/>
    <property type="match status" value="1"/>
</dbReference>
<organism evidence="3 4">
    <name type="scientific">Lupinus luteus</name>
    <name type="common">European yellow lupine</name>
    <dbReference type="NCBI Taxonomy" id="3873"/>
    <lineage>
        <taxon>Eukaryota</taxon>
        <taxon>Viridiplantae</taxon>
        <taxon>Streptophyta</taxon>
        <taxon>Embryophyta</taxon>
        <taxon>Tracheophyta</taxon>
        <taxon>Spermatophyta</taxon>
        <taxon>Magnoliopsida</taxon>
        <taxon>eudicotyledons</taxon>
        <taxon>Gunneridae</taxon>
        <taxon>Pentapetalae</taxon>
        <taxon>rosids</taxon>
        <taxon>fabids</taxon>
        <taxon>Fabales</taxon>
        <taxon>Fabaceae</taxon>
        <taxon>Papilionoideae</taxon>
        <taxon>50 kb inversion clade</taxon>
        <taxon>genistoids sensu lato</taxon>
        <taxon>core genistoids</taxon>
        <taxon>Genisteae</taxon>
        <taxon>Lupinus</taxon>
    </lineage>
</organism>
<feature type="compositionally biased region" description="Polar residues" evidence="1">
    <location>
        <begin position="405"/>
        <end position="424"/>
    </location>
</feature>
<dbReference type="AlphaFoldDB" id="A0AAV1W7Y3"/>
<dbReference type="CDD" id="cd05402">
    <property type="entry name" value="NT_PAP_TUTase"/>
    <property type="match status" value="1"/>
</dbReference>
<evidence type="ECO:0000313" key="4">
    <source>
        <dbReference type="Proteomes" id="UP001497480"/>
    </source>
</evidence>
<dbReference type="Gene3D" id="3.30.460.10">
    <property type="entry name" value="Beta Polymerase, domain 2"/>
    <property type="match status" value="1"/>
</dbReference>
<dbReference type="Pfam" id="PF22600">
    <property type="entry name" value="MTPAP-like_central"/>
    <property type="match status" value="1"/>
</dbReference>
<dbReference type="InterPro" id="IPR043519">
    <property type="entry name" value="NT_sf"/>
</dbReference>
<comment type="caution">
    <text evidence="3">The sequence shown here is derived from an EMBL/GenBank/DDBJ whole genome shotgun (WGS) entry which is preliminary data.</text>
</comment>
<gene>
    <name evidence="3" type="ORF">LLUT_LOCUS6313</name>
</gene>
<evidence type="ECO:0000259" key="2">
    <source>
        <dbReference type="Pfam" id="PF22600"/>
    </source>
</evidence>
<feature type="domain" description="Poly(A) RNA polymerase mitochondrial-like central palm" evidence="2">
    <location>
        <begin position="44"/>
        <end position="177"/>
    </location>
</feature>
<dbReference type="SUPFAM" id="SSF81301">
    <property type="entry name" value="Nucleotidyltransferase"/>
    <property type="match status" value="1"/>
</dbReference>
<dbReference type="PANTHER" id="PTHR12271">
    <property type="entry name" value="POLY A POLYMERASE CID PAP -RELATED"/>
    <property type="match status" value="1"/>
</dbReference>
<evidence type="ECO:0000256" key="1">
    <source>
        <dbReference type="SAM" id="MobiDB-lite"/>
    </source>
</evidence>
<protein>
    <recommendedName>
        <fullName evidence="2">Poly(A) RNA polymerase mitochondrial-like central palm domain-containing protein</fullName>
    </recommendedName>
</protein>
<feature type="region of interest" description="Disordered" evidence="1">
    <location>
        <begin position="381"/>
        <end position="425"/>
    </location>
</feature>
<dbReference type="InterPro" id="IPR054708">
    <property type="entry name" value="MTPAP-like_central"/>
</dbReference>
<dbReference type="Proteomes" id="UP001497480">
    <property type="component" value="Unassembled WGS sequence"/>
</dbReference>
<keyword evidence="4" id="KW-1185">Reference proteome</keyword>
<name>A0AAV1W7Y3_LUPLU</name>
<proteinExistence type="predicted"/>
<dbReference type="SUPFAM" id="SSF81631">
    <property type="entry name" value="PAP/OAS1 substrate-binding domain"/>
    <property type="match status" value="1"/>
</dbReference>
<dbReference type="GO" id="GO:0031123">
    <property type="term" value="P:RNA 3'-end processing"/>
    <property type="evidence" value="ECO:0007669"/>
    <property type="project" value="TreeGrafter"/>
</dbReference>
<evidence type="ECO:0000313" key="3">
    <source>
        <dbReference type="EMBL" id="CAL0305253.1"/>
    </source>
</evidence>